<comment type="caution">
    <text evidence="2">The sequence shown here is derived from an EMBL/GenBank/DDBJ whole genome shotgun (WGS) entry which is preliminary data.</text>
</comment>
<proteinExistence type="predicted"/>
<protein>
    <submittedName>
        <fullName evidence="2">Uncharacterized protein</fullName>
    </submittedName>
</protein>
<gene>
    <name evidence="2" type="ORF">COT91_01840</name>
</gene>
<keyword evidence="1" id="KW-1133">Transmembrane helix</keyword>
<accession>A0A2H0VE65</accession>
<evidence type="ECO:0000313" key="2">
    <source>
        <dbReference type="EMBL" id="PIR97385.1"/>
    </source>
</evidence>
<reference evidence="3" key="1">
    <citation type="submission" date="2017-09" db="EMBL/GenBank/DDBJ databases">
        <title>Depth-based differentiation of microbial function through sediment-hosted aquifers and enrichment of novel symbionts in the deep terrestrial subsurface.</title>
        <authorList>
            <person name="Probst A.J."/>
            <person name="Ladd B."/>
            <person name="Jarett J.K."/>
            <person name="Geller-Mcgrath D.E."/>
            <person name="Sieber C.M.K."/>
            <person name="Emerson J.B."/>
            <person name="Anantharaman K."/>
            <person name="Thomas B.C."/>
            <person name="Malmstrom R."/>
            <person name="Stieglmeier M."/>
            <person name="Klingl A."/>
            <person name="Woyke T."/>
            <person name="Ryan C.M."/>
            <person name="Banfield J.F."/>
        </authorList>
    </citation>
    <scope>NUCLEOTIDE SEQUENCE [LARGE SCALE GENOMIC DNA]</scope>
</reference>
<dbReference type="EMBL" id="PFAJ01000023">
    <property type="protein sequence ID" value="PIR97385.1"/>
    <property type="molecule type" value="Genomic_DNA"/>
</dbReference>
<keyword evidence="1" id="KW-0472">Membrane</keyword>
<feature type="transmembrane region" description="Helical" evidence="1">
    <location>
        <begin position="36"/>
        <end position="61"/>
    </location>
</feature>
<feature type="transmembrane region" description="Helical" evidence="1">
    <location>
        <begin position="6"/>
        <end position="24"/>
    </location>
</feature>
<name>A0A2H0VE65_9BACT</name>
<organism evidence="2 3">
    <name type="scientific">Candidatus Doudnabacteria bacterium CG10_big_fil_rev_8_21_14_0_10_41_10</name>
    <dbReference type="NCBI Taxonomy" id="1974551"/>
    <lineage>
        <taxon>Bacteria</taxon>
        <taxon>Candidatus Doudnaibacteriota</taxon>
    </lineage>
</organism>
<dbReference type="Proteomes" id="UP000230557">
    <property type="component" value="Unassembled WGS sequence"/>
</dbReference>
<sequence>MEILTNILIAICILFVVGILTRLIQRAVLGRPTVRGIELAMAGVIALVGTAVVYFILQIFFV</sequence>
<keyword evidence="1" id="KW-0812">Transmembrane</keyword>
<evidence type="ECO:0000313" key="3">
    <source>
        <dbReference type="Proteomes" id="UP000230557"/>
    </source>
</evidence>
<dbReference type="AlphaFoldDB" id="A0A2H0VE65"/>
<evidence type="ECO:0000256" key="1">
    <source>
        <dbReference type="SAM" id="Phobius"/>
    </source>
</evidence>